<dbReference type="PANTHER" id="PTHR24198:SF165">
    <property type="entry name" value="ANKYRIN REPEAT-CONTAINING PROTEIN-RELATED"/>
    <property type="match status" value="1"/>
</dbReference>
<proteinExistence type="predicted"/>
<dbReference type="AlphaFoldDB" id="A0A2P6N164"/>
<dbReference type="Gene3D" id="1.25.40.20">
    <property type="entry name" value="Ankyrin repeat-containing domain"/>
    <property type="match status" value="3"/>
</dbReference>
<comment type="caution">
    <text evidence="4">The sequence shown here is derived from an EMBL/GenBank/DDBJ whole genome shotgun (WGS) entry which is preliminary data.</text>
</comment>
<dbReference type="InterPro" id="IPR002110">
    <property type="entry name" value="Ankyrin_rpt"/>
</dbReference>
<dbReference type="EMBL" id="MDYQ01000257">
    <property type="protein sequence ID" value="PRP77640.1"/>
    <property type="molecule type" value="Genomic_DNA"/>
</dbReference>
<dbReference type="Proteomes" id="UP000241769">
    <property type="component" value="Unassembled WGS sequence"/>
</dbReference>
<evidence type="ECO:0000256" key="2">
    <source>
        <dbReference type="ARBA" id="ARBA00023043"/>
    </source>
</evidence>
<dbReference type="PROSITE" id="PS50088">
    <property type="entry name" value="ANK_REPEAT"/>
    <property type="match status" value="1"/>
</dbReference>
<evidence type="ECO:0000313" key="4">
    <source>
        <dbReference type="EMBL" id="PRP77640.1"/>
    </source>
</evidence>
<keyword evidence="1" id="KW-0677">Repeat</keyword>
<dbReference type="Pfam" id="PF12796">
    <property type="entry name" value="Ank_2"/>
    <property type="match status" value="1"/>
</dbReference>
<dbReference type="SUPFAM" id="SSF48403">
    <property type="entry name" value="Ankyrin repeat"/>
    <property type="match status" value="2"/>
</dbReference>
<organism evidence="4 5">
    <name type="scientific">Planoprotostelium fungivorum</name>
    <dbReference type="NCBI Taxonomy" id="1890364"/>
    <lineage>
        <taxon>Eukaryota</taxon>
        <taxon>Amoebozoa</taxon>
        <taxon>Evosea</taxon>
        <taxon>Variosea</taxon>
        <taxon>Cavosteliida</taxon>
        <taxon>Cavosteliaceae</taxon>
        <taxon>Planoprotostelium</taxon>
    </lineage>
</organism>
<evidence type="ECO:0000256" key="1">
    <source>
        <dbReference type="ARBA" id="ARBA00022737"/>
    </source>
</evidence>
<keyword evidence="2 3" id="KW-0040">ANK repeat</keyword>
<dbReference type="InterPro" id="IPR036770">
    <property type="entry name" value="Ankyrin_rpt-contain_sf"/>
</dbReference>
<gene>
    <name evidence="4" type="ORF">PROFUN_00501</name>
</gene>
<feature type="repeat" description="ANK" evidence="3">
    <location>
        <begin position="96"/>
        <end position="128"/>
    </location>
</feature>
<keyword evidence="5" id="KW-1185">Reference proteome</keyword>
<accession>A0A2P6N164</accession>
<name>A0A2P6N164_9EUKA</name>
<dbReference type="PANTHER" id="PTHR24198">
    <property type="entry name" value="ANKYRIN REPEAT AND PROTEIN KINASE DOMAIN-CONTAINING PROTEIN"/>
    <property type="match status" value="1"/>
</dbReference>
<evidence type="ECO:0000256" key="3">
    <source>
        <dbReference type="PROSITE-ProRule" id="PRU00023"/>
    </source>
</evidence>
<evidence type="ECO:0000313" key="5">
    <source>
        <dbReference type="Proteomes" id="UP000241769"/>
    </source>
</evidence>
<sequence length="411" mass="45551">MSLGGYHLPNDIWWEVFRQLLRLVDEKDEEMLDETVEKMEEESVYWCVLRSVCKEWRDMADQLFDYETAKVMVVSASSNKIESLKLCLAHRHTPITIQSALELATTNGHADAVNVIIQHGADPSADDNFCIKYAAAYGHIDVVRILLEDPRVDPSAENGLPLERAMVSQDTRLVMLFLKYIQPDWSEQQANRIMWCAAASGHTDMIRYLLDNTKVNPAASDNQALKFCVANGHVEATKLLLSDPRVDPSDGNFVPKYVASSGSPELLELIIRDERVDPTQDESAVLTVAIVKEQTENVRVLLKDGRVDPSFHQNWAIRAVCSSVTAPLELVDLLLKDPRVDPSAVGNEALLQASLAGNESIVNRLLQDERVRRGGKLGDAILSAAIGGHQKVIESLMPYAETVAISAPEAV</sequence>
<dbReference type="STRING" id="1890364.A0A2P6N164"/>
<dbReference type="PROSITE" id="PS50297">
    <property type="entry name" value="ANK_REP_REGION"/>
    <property type="match status" value="1"/>
</dbReference>
<protein>
    <submittedName>
        <fullName evidence="4">Ankyrin repeat domain-containing protein 44</fullName>
    </submittedName>
</protein>
<dbReference type="OrthoDB" id="194358at2759"/>
<dbReference type="InParanoid" id="A0A2P6N164"/>
<dbReference type="SMART" id="SM00248">
    <property type="entry name" value="ANK"/>
    <property type="match status" value="5"/>
</dbReference>
<dbReference type="Pfam" id="PF13637">
    <property type="entry name" value="Ank_4"/>
    <property type="match status" value="1"/>
</dbReference>
<reference evidence="4 5" key="1">
    <citation type="journal article" date="2018" name="Genome Biol. Evol.">
        <title>Multiple Roots of Fruiting Body Formation in Amoebozoa.</title>
        <authorList>
            <person name="Hillmann F."/>
            <person name="Forbes G."/>
            <person name="Novohradska S."/>
            <person name="Ferling I."/>
            <person name="Riege K."/>
            <person name="Groth M."/>
            <person name="Westermann M."/>
            <person name="Marz M."/>
            <person name="Spaller T."/>
            <person name="Winckler T."/>
            <person name="Schaap P."/>
            <person name="Glockner G."/>
        </authorList>
    </citation>
    <scope>NUCLEOTIDE SEQUENCE [LARGE SCALE GENOMIC DNA]</scope>
    <source>
        <strain evidence="4 5">Jena</strain>
    </source>
</reference>